<reference evidence="1 2" key="1">
    <citation type="submission" date="2024-01" db="EMBL/GenBank/DDBJ databases">
        <title>A draft genome for the cacao thread blight pathogen Marasmiellus scandens.</title>
        <authorList>
            <person name="Baruah I.K."/>
            <person name="Leung J."/>
            <person name="Bukari Y."/>
            <person name="Amoako-Attah I."/>
            <person name="Meinhardt L.W."/>
            <person name="Bailey B.A."/>
            <person name="Cohen S.P."/>
        </authorList>
    </citation>
    <scope>NUCLEOTIDE SEQUENCE [LARGE SCALE GENOMIC DNA]</scope>
    <source>
        <strain evidence="1 2">GH-19</strain>
    </source>
</reference>
<comment type="caution">
    <text evidence="1">The sequence shown here is derived from an EMBL/GenBank/DDBJ whole genome shotgun (WGS) entry which is preliminary data.</text>
</comment>
<dbReference type="InterPro" id="IPR032675">
    <property type="entry name" value="LRR_dom_sf"/>
</dbReference>
<evidence type="ECO:0000313" key="1">
    <source>
        <dbReference type="EMBL" id="KAK7444506.1"/>
    </source>
</evidence>
<dbReference type="Gene3D" id="3.80.10.10">
    <property type="entry name" value="Ribonuclease Inhibitor"/>
    <property type="match status" value="1"/>
</dbReference>
<proteinExistence type="predicted"/>
<evidence type="ECO:0000313" key="2">
    <source>
        <dbReference type="Proteomes" id="UP001498398"/>
    </source>
</evidence>
<dbReference type="Proteomes" id="UP001498398">
    <property type="component" value="Unassembled WGS sequence"/>
</dbReference>
<dbReference type="SUPFAM" id="SSF52047">
    <property type="entry name" value="RNI-like"/>
    <property type="match status" value="1"/>
</dbReference>
<name>A0ABR1J1L2_9AGAR</name>
<accession>A0ABR1J1L2</accession>
<organism evidence="1 2">
    <name type="scientific">Marasmiellus scandens</name>
    <dbReference type="NCBI Taxonomy" id="2682957"/>
    <lineage>
        <taxon>Eukaryota</taxon>
        <taxon>Fungi</taxon>
        <taxon>Dikarya</taxon>
        <taxon>Basidiomycota</taxon>
        <taxon>Agaricomycotina</taxon>
        <taxon>Agaricomycetes</taxon>
        <taxon>Agaricomycetidae</taxon>
        <taxon>Agaricales</taxon>
        <taxon>Marasmiineae</taxon>
        <taxon>Omphalotaceae</taxon>
        <taxon>Marasmiellus</taxon>
    </lineage>
</organism>
<keyword evidence="2" id="KW-1185">Reference proteome</keyword>
<gene>
    <name evidence="1" type="ORF">VKT23_015186</name>
</gene>
<protein>
    <recommendedName>
        <fullName evidence="3">F-box protein</fullName>
    </recommendedName>
</protein>
<evidence type="ECO:0008006" key="3">
    <source>
        <dbReference type="Google" id="ProtNLM"/>
    </source>
</evidence>
<sequence length="387" mass="44123">MMTAFQAILEHPELAVQVRCIEIRSLPANKYQTVFLSECTRTIDMCTNLCSFKCTVPVFPEILPHLLDKEHLNALRIPGKLNTSEAETLSRINGLDSLAIDQGSWNIIDVLPRWARSLNRNLQELILFMTDQVNEDVLESIVRHLPNLRNLHVIGCPQIDHTCILRLIKYLPSLESLSLSASDSTCPIDDGDRLPNLPKLRHIAFDTRYSKSRPPAVDALHLVLECLQDVAPCLSSFVIRLSDKKTVVDYDFLKKSLKQHRRTLREITFLDCSLGLKHITMICKNCTKLERLELPIPLKELNLFASALSRSSTLQSIIDTQTSHGSYKSLTPQNVRYLMETVPSLREVVSDRRVWKGYYDQLGHLNISFRSLPVQGSSSYWFMPRVS</sequence>
<dbReference type="EMBL" id="JBANRG010000050">
    <property type="protein sequence ID" value="KAK7444506.1"/>
    <property type="molecule type" value="Genomic_DNA"/>
</dbReference>